<dbReference type="Proteomes" id="UP001202248">
    <property type="component" value="Unassembled WGS sequence"/>
</dbReference>
<dbReference type="EMBL" id="JAKWBL010000003">
    <property type="protein sequence ID" value="MCH5599229.1"/>
    <property type="molecule type" value="Genomic_DNA"/>
</dbReference>
<name>A0ABS9SLI4_9BACT</name>
<sequence>MHVKIDDYNKVNVVFANVYSEKLNDGAEFKQTEQKIKAIESAIPFILSKLANELTTAAYSQQSREVIFSKEAEKLKKNCSYLKLNLVWKMK</sequence>
<accession>A0ABS9SLI4</accession>
<reference evidence="1 2" key="1">
    <citation type="submission" date="2022-02" db="EMBL/GenBank/DDBJ databases">
        <authorList>
            <person name="Min J."/>
        </authorList>
    </citation>
    <scope>NUCLEOTIDE SEQUENCE [LARGE SCALE GENOMIC DNA]</scope>
    <source>
        <strain evidence="1 2">GR10-1</strain>
    </source>
</reference>
<comment type="caution">
    <text evidence="1">The sequence shown here is derived from an EMBL/GenBank/DDBJ whole genome shotgun (WGS) entry which is preliminary data.</text>
</comment>
<proteinExistence type="predicted"/>
<gene>
    <name evidence="1" type="ORF">MKP09_15595</name>
</gene>
<evidence type="ECO:0000313" key="2">
    <source>
        <dbReference type="Proteomes" id="UP001202248"/>
    </source>
</evidence>
<evidence type="ECO:0000313" key="1">
    <source>
        <dbReference type="EMBL" id="MCH5599229.1"/>
    </source>
</evidence>
<keyword evidence="2" id="KW-1185">Reference proteome</keyword>
<organism evidence="1 2">
    <name type="scientific">Niabella ginsengisoli</name>
    <dbReference type="NCBI Taxonomy" id="522298"/>
    <lineage>
        <taxon>Bacteria</taxon>
        <taxon>Pseudomonadati</taxon>
        <taxon>Bacteroidota</taxon>
        <taxon>Chitinophagia</taxon>
        <taxon>Chitinophagales</taxon>
        <taxon>Chitinophagaceae</taxon>
        <taxon>Niabella</taxon>
    </lineage>
</organism>
<dbReference type="RefSeq" id="WP_240830916.1">
    <property type="nucleotide sequence ID" value="NZ_JAKWBL010000003.1"/>
</dbReference>
<protein>
    <submittedName>
        <fullName evidence="1">Uncharacterized protein</fullName>
    </submittedName>
</protein>